<proteinExistence type="predicted"/>
<protein>
    <submittedName>
        <fullName evidence="6">Phosphoserine phosphatase rsbU</fullName>
        <ecNumber evidence="6">3.1.3.3</ecNumber>
    </submittedName>
</protein>
<dbReference type="Pfam" id="PF07228">
    <property type="entry name" value="SpoIIE"/>
    <property type="match status" value="1"/>
</dbReference>
<dbReference type="Gene3D" id="3.60.40.10">
    <property type="entry name" value="PPM-type phosphatase domain"/>
    <property type="match status" value="1"/>
</dbReference>
<accession>M7NZ04</accession>
<feature type="transmembrane region" description="Helical" evidence="4">
    <location>
        <begin position="322"/>
        <end position="343"/>
    </location>
</feature>
<feature type="region of interest" description="Disordered" evidence="3">
    <location>
        <begin position="197"/>
        <end position="250"/>
    </location>
</feature>
<evidence type="ECO:0000259" key="5">
    <source>
        <dbReference type="SMART" id="SM00331"/>
    </source>
</evidence>
<keyword evidence="4" id="KW-0812">Transmembrane</keyword>
<dbReference type="SMART" id="SM00331">
    <property type="entry name" value="PP2C_SIG"/>
    <property type="match status" value="1"/>
</dbReference>
<dbReference type="STRING" id="1279009.ADICEAN_01280"/>
<dbReference type="GO" id="GO:0016791">
    <property type="term" value="F:phosphatase activity"/>
    <property type="evidence" value="ECO:0007669"/>
    <property type="project" value="TreeGrafter"/>
</dbReference>
<dbReference type="AlphaFoldDB" id="M7NZ04"/>
<organism evidence="6 7">
    <name type="scientific">Cesiribacter andamanensis AMV16</name>
    <dbReference type="NCBI Taxonomy" id="1279009"/>
    <lineage>
        <taxon>Bacteria</taxon>
        <taxon>Pseudomonadati</taxon>
        <taxon>Bacteroidota</taxon>
        <taxon>Cytophagia</taxon>
        <taxon>Cytophagales</taxon>
        <taxon>Cesiribacteraceae</taxon>
        <taxon>Cesiribacter</taxon>
    </lineage>
</organism>
<feature type="coiled-coil region" evidence="2">
    <location>
        <begin position="294"/>
        <end position="321"/>
    </location>
</feature>
<dbReference type="InterPro" id="IPR001932">
    <property type="entry name" value="PPM-type_phosphatase-like_dom"/>
</dbReference>
<keyword evidence="4" id="KW-1133">Transmembrane helix</keyword>
<evidence type="ECO:0000313" key="6">
    <source>
        <dbReference type="EMBL" id="EMR03599.1"/>
    </source>
</evidence>
<dbReference type="Proteomes" id="UP000011910">
    <property type="component" value="Unassembled WGS sequence"/>
</dbReference>
<dbReference type="InterPro" id="IPR036457">
    <property type="entry name" value="PPM-type-like_dom_sf"/>
</dbReference>
<evidence type="ECO:0000313" key="7">
    <source>
        <dbReference type="Proteomes" id="UP000011910"/>
    </source>
</evidence>
<name>M7NZ04_9BACT</name>
<sequence>MYRYTLLFFFLLPGFMALSQSRQFVLEGTVHGYEYEASRGFLKKSKPPFFEGTLEGATLSLELNGDVLEERFTDEKGTYTLSLEFNQLYTLAISKPGYNVITLLVDTRAFPKEIQQGGYRFLGAEFVLNSFKKGADPDLNRTLGRLHYNPSKRQFNLARIDSRSGPVQQGADGADAGIELMERAISRNSERIDAYAPEAASGPGQASTARGAGTPPQARTPLADSLREPQPSPRSALSSDPYLGPALGRDISDTSLLSTKEEALSRAREQLAMDKLRQQTKEDSLVLLKREAQILAAEQEIQNARLLIKTQEETLRAQQNSLLLLILLLVVLTLFSILVYFFYRNKQRTSLLLEQKNQQITDSISYAQRIQQSILVGERTLKTYLCDSFVLSEPRDIVSGDFYFFHPHARGYVVAVADCTGHGVPGAFMSLIGHRLLREIVAEQSITDPAQILDRLNKAVQQTLQGEKEGDILQDGMDISVCYIEPEKHSITFAAAMNPAYLVQEQHLQVLQADINSIGGKILRSGRTRSFTNKAIAYAPGSMLYLFTDGFMDQFGEETDQKFNTRRFKDMILSLQHLPAEEQKHQAYTLLKTGRAAYARPMIFCSWAFACPRPGAVLCLLSKGSQWSPASLLTMKRPPLQREGLRCFPSPDPSFPSAHHPGYSSIRSAPACRVGGAAPPAPAAG</sequence>
<reference evidence="6 7" key="1">
    <citation type="journal article" date="2013" name="Genome Announc.">
        <title>Draft Genome Sequence of Cesiribacter andamanensis Strain AMV16T, Isolated from a Soil Sample from a Mud Volcano in the Andaman Islands, India.</title>
        <authorList>
            <person name="Shivaji S."/>
            <person name="Ara S."/>
            <person name="Begum Z."/>
            <person name="Srinivas T.N."/>
            <person name="Singh A."/>
            <person name="Kumar Pinnaka A."/>
        </authorList>
    </citation>
    <scope>NUCLEOTIDE SEQUENCE [LARGE SCALE GENOMIC DNA]</scope>
    <source>
        <strain evidence="6 7">AMV16</strain>
    </source>
</reference>
<comment type="caution">
    <text evidence="6">The sequence shown here is derived from an EMBL/GenBank/DDBJ whole genome shotgun (WGS) entry which is preliminary data.</text>
</comment>
<keyword evidence="4" id="KW-0472">Membrane</keyword>
<dbReference type="eggNOG" id="COG2208">
    <property type="taxonomic scope" value="Bacteria"/>
</dbReference>
<dbReference type="EC" id="3.1.3.3" evidence="6"/>
<dbReference type="InterPro" id="IPR052016">
    <property type="entry name" value="Bact_Sigma-Reg"/>
</dbReference>
<gene>
    <name evidence="6" type="primary">rsbU_2</name>
    <name evidence="6" type="ORF">ADICEAN_01280</name>
</gene>
<dbReference type="PANTHER" id="PTHR43156:SF9">
    <property type="entry name" value="HAMP DOMAIN-CONTAINING PROTEIN"/>
    <property type="match status" value="1"/>
</dbReference>
<evidence type="ECO:0000256" key="3">
    <source>
        <dbReference type="SAM" id="MobiDB-lite"/>
    </source>
</evidence>
<dbReference type="PANTHER" id="PTHR43156">
    <property type="entry name" value="STAGE II SPORULATION PROTEIN E-RELATED"/>
    <property type="match status" value="1"/>
</dbReference>
<evidence type="ECO:0000256" key="4">
    <source>
        <dbReference type="SAM" id="Phobius"/>
    </source>
</evidence>
<keyword evidence="1 6" id="KW-0378">Hydrolase</keyword>
<keyword evidence="7" id="KW-1185">Reference proteome</keyword>
<evidence type="ECO:0000256" key="1">
    <source>
        <dbReference type="ARBA" id="ARBA00022801"/>
    </source>
</evidence>
<dbReference type="OrthoDB" id="1119265at2"/>
<evidence type="ECO:0000256" key="2">
    <source>
        <dbReference type="SAM" id="Coils"/>
    </source>
</evidence>
<keyword evidence="2" id="KW-0175">Coiled coil</keyword>
<feature type="domain" description="PPM-type phosphatase" evidence="5">
    <location>
        <begin position="383"/>
        <end position="599"/>
    </location>
</feature>
<dbReference type="EMBL" id="AODQ01000022">
    <property type="protein sequence ID" value="EMR03599.1"/>
    <property type="molecule type" value="Genomic_DNA"/>
</dbReference>